<evidence type="ECO:0000313" key="3">
    <source>
        <dbReference type="Proteomes" id="UP001341281"/>
    </source>
</evidence>
<dbReference type="AlphaFoldDB" id="A0AAQ3UY35"/>
<feature type="region of interest" description="Disordered" evidence="1">
    <location>
        <begin position="19"/>
        <end position="45"/>
    </location>
</feature>
<organism evidence="2 3">
    <name type="scientific">Paspalum notatum var. saurae</name>
    <dbReference type="NCBI Taxonomy" id="547442"/>
    <lineage>
        <taxon>Eukaryota</taxon>
        <taxon>Viridiplantae</taxon>
        <taxon>Streptophyta</taxon>
        <taxon>Embryophyta</taxon>
        <taxon>Tracheophyta</taxon>
        <taxon>Spermatophyta</taxon>
        <taxon>Magnoliopsida</taxon>
        <taxon>Liliopsida</taxon>
        <taxon>Poales</taxon>
        <taxon>Poaceae</taxon>
        <taxon>PACMAD clade</taxon>
        <taxon>Panicoideae</taxon>
        <taxon>Andropogonodae</taxon>
        <taxon>Paspaleae</taxon>
        <taxon>Paspalinae</taxon>
        <taxon>Paspalum</taxon>
    </lineage>
</organism>
<dbReference type="EMBL" id="CP144754">
    <property type="protein sequence ID" value="WVZ99653.1"/>
    <property type="molecule type" value="Genomic_DNA"/>
</dbReference>
<evidence type="ECO:0000256" key="1">
    <source>
        <dbReference type="SAM" id="MobiDB-lite"/>
    </source>
</evidence>
<keyword evidence="3" id="KW-1185">Reference proteome</keyword>
<sequence length="104" mass="10936">MASNHHCCLQALSSPTIHAWPHLPPPHRRPWGGGSPHRATSTSKTGDCRHAGVLHLLLLLFRCTVELGGRAAVALRSSSSPALDVAGGHGARIRGATAHGCRFP</sequence>
<proteinExistence type="predicted"/>
<dbReference type="Proteomes" id="UP001341281">
    <property type="component" value="Chromosome 10"/>
</dbReference>
<evidence type="ECO:0000313" key="2">
    <source>
        <dbReference type="EMBL" id="WVZ99653.1"/>
    </source>
</evidence>
<reference evidence="2 3" key="1">
    <citation type="submission" date="2024-02" db="EMBL/GenBank/DDBJ databases">
        <title>High-quality chromosome-scale genome assembly of Pensacola bahiagrass (Paspalum notatum Flugge var. saurae).</title>
        <authorList>
            <person name="Vega J.M."/>
            <person name="Podio M."/>
            <person name="Orjuela J."/>
            <person name="Siena L.A."/>
            <person name="Pessino S.C."/>
            <person name="Combes M.C."/>
            <person name="Mariac C."/>
            <person name="Albertini E."/>
            <person name="Pupilli F."/>
            <person name="Ortiz J.P.A."/>
            <person name="Leblanc O."/>
        </authorList>
    </citation>
    <scope>NUCLEOTIDE SEQUENCE [LARGE SCALE GENOMIC DNA]</scope>
    <source>
        <strain evidence="2">R1</strain>
        <tissue evidence="2">Leaf</tissue>
    </source>
</reference>
<protein>
    <submittedName>
        <fullName evidence="2">Uncharacterized protein</fullName>
    </submittedName>
</protein>
<gene>
    <name evidence="2" type="ORF">U9M48_044916</name>
</gene>
<accession>A0AAQ3UY35</accession>
<name>A0AAQ3UY35_PASNO</name>